<organism evidence="1 2">
    <name type="scientific">Aliibacillus thermotolerans</name>
    <dbReference type="NCBI Taxonomy" id="1834418"/>
    <lineage>
        <taxon>Bacteria</taxon>
        <taxon>Bacillati</taxon>
        <taxon>Bacillota</taxon>
        <taxon>Bacilli</taxon>
        <taxon>Bacillales</taxon>
        <taxon>Bacillaceae</taxon>
        <taxon>Aliibacillus</taxon>
    </lineage>
</organism>
<gene>
    <name evidence="1" type="ORF">ACFPTR_03700</name>
</gene>
<proteinExistence type="predicted"/>
<protein>
    <recommendedName>
        <fullName evidence="3">DNA-binding protein</fullName>
    </recommendedName>
</protein>
<accession>A0ABW0U3D9</accession>
<comment type="caution">
    <text evidence="1">The sequence shown here is derived from an EMBL/GenBank/DDBJ whole genome shotgun (WGS) entry which is preliminary data.</text>
</comment>
<sequence length="132" mass="15200">MHSYQENIKIECEENCGNSPKKLLLKDVSIALVKNEIDFCMEWMKEEVVWDIIGDQLIQGKENVEKALNEMKDQEVQELRIHNIITHGNTGSVNGMLVRKDKENIAFCDVYNFAGFGKKAKIQKITSYVIHL</sequence>
<dbReference type="SUPFAM" id="SSF54427">
    <property type="entry name" value="NTF2-like"/>
    <property type="match status" value="1"/>
</dbReference>
<dbReference type="Proteomes" id="UP001596143">
    <property type="component" value="Unassembled WGS sequence"/>
</dbReference>
<dbReference type="Gene3D" id="3.10.450.50">
    <property type="match status" value="1"/>
</dbReference>
<dbReference type="EMBL" id="JBHSPF010000017">
    <property type="protein sequence ID" value="MFC5627997.1"/>
    <property type="molecule type" value="Genomic_DNA"/>
</dbReference>
<name>A0ABW0U3D9_9BACI</name>
<evidence type="ECO:0000313" key="1">
    <source>
        <dbReference type="EMBL" id="MFC5627997.1"/>
    </source>
</evidence>
<reference evidence="2" key="1">
    <citation type="journal article" date="2019" name="Int. J. Syst. Evol. Microbiol.">
        <title>The Global Catalogue of Microorganisms (GCM) 10K type strain sequencing project: providing services to taxonomists for standard genome sequencing and annotation.</title>
        <authorList>
            <consortium name="The Broad Institute Genomics Platform"/>
            <consortium name="The Broad Institute Genome Sequencing Center for Infectious Disease"/>
            <person name="Wu L."/>
            <person name="Ma J."/>
        </authorList>
    </citation>
    <scope>NUCLEOTIDE SEQUENCE [LARGE SCALE GENOMIC DNA]</scope>
    <source>
        <strain evidence="2">CGMCC 1.15790</strain>
    </source>
</reference>
<keyword evidence="2" id="KW-1185">Reference proteome</keyword>
<evidence type="ECO:0008006" key="3">
    <source>
        <dbReference type="Google" id="ProtNLM"/>
    </source>
</evidence>
<dbReference type="RefSeq" id="WP_270896705.1">
    <property type="nucleotide sequence ID" value="NZ_JBHSPF010000017.1"/>
</dbReference>
<evidence type="ECO:0000313" key="2">
    <source>
        <dbReference type="Proteomes" id="UP001596143"/>
    </source>
</evidence>
<dbReference type="InterPro" id="IPR032710">
    <property type="entry name" value="NTF2-like_dom_sf"/>
</dbReference>